<proteinExistence type="predicted"/>
<name>A0ABV6DNN8_9BACL</name>
<dbReference type="RefSeq" id="WP_377471621.1">
    <property type="nucleotide sequence ID" value="NZ_JBHLWN010000071.1"/>
</dbReference>
<protein>
    <submittedName>
        <fullName evidence="2">DUF2243 domain-containing protein</fullName>
    </submittedName>
</protein>
<organism evidence="2 3">
    <name type="scientific">Paenibacillus chartarius</name>
    <dbReference type="NCBI Taxonomy" id="747481"/>
    <lineage>
        <taxon>Bacteria</taxon>
        <taxon>Bacillati</taxon>
        <taxon>Bacillota</taxon>
        <taxon>Bacilli</taxon>
        <taxon>Bacillales</taxon>
        <taxon>Paenibacillaceae</taxon>
        <taxon>Paenibacillus</taxon>
    </lineage>
</organism>
<accession>A0ABV6DNN8</accession>
<feature type="transmembrane region" description="Helical" evidence="1">
    <location>
        <begin position="33"/>
        <end position="50"/>
    </location>
</feature>
<dbReference type="Pfam" id="PF10002">
    <property type="entry name" value="DUF2243"/>
    <property type="match status" value="1"/>
</dbReference>
<sequence length="124" mass="14338">MKRLLGVITGAFITYQVQHIVKAYAFGYTAENLYHRLGAVLFGIVVLFIFMETFRRMFGQAFFNGFIVATGLFLSFDIVIFHWIFRLHRITSGAEANVLEPIFVAFGLLFLWHGVRRELRGKRS</sequence>
<evidence type="ECO:0000313" key="2">
    <source>
        <dbReference type="EMBL" id="MFC0214264.1"/>
    </source>
</evidence>
<keyword evidence="1" id="KW-0472">Membrane</keyword>
<evidence type="ECO:0000313" key="3">
    <source>
        <dbReference type="Proteomes" id="UP001589776"/>
    </source>
</evidence>
<comment type="caution">
    <text evidence="2">The sequence shown here is derived from an EMBL/GenBank/DDBJ whole genome shotgun (WGS) entry which is preliminary data.</text>
</comment>
<gene>
    <name evidence="2" type="ORF">ACFFK0_17685</name>
</gene>
<keyword evidence="1" id="KW-0812">Transmembrane</keyword>
<feature type="transmembrane region" description="Helical" evidence="1">
    <location>
        <begin position="62"/>
        <end position="85"/>
    </location>
</feature>
<dbReference type="EMBL" id="JBHLWN010000071">
    <property type="protein sequence ID" value="MFC0214264.1"/>
    <property type="molecule type" value="Genomic_DNA"/>
</dbReference>
<feature type="transmembrane region" description="Helical" evidence="1">
    <location>
        <begin position="97"/>
        <end position="115"/>
    </location>
</feature>
<reference evidence="2 3" key="1">
    <citation type="submission" date="2024-09" db="EMBL/GenBank/DDBJ databases">
        <authorList>
            <person name="Sun Q."/>
            <person name="Mori K."/>
        </authorList>
    </citation>
    <scope>NUCLEOTIDE SEQUENCE [LARGE SCALE GENOMIC DNA]</scope>
    <source>
        <strain evidence="2 3">CCM 7759</strain>
    </source>
</reference>
<keyword evidence="3" id="KW-1185">Reference proteome</keyword>
<evidence type="ECO:0000256" key="1">
    <source>
        <dbReference type="SAM" id="Phobius"/>
    </source>
</evidence>
<keyword evidence="1" id="KW-1133">Transmembrane helix</keyword>
<dbReference type="InterPro" id="IPR018719">
    <property type="entry name" value="DUF2243_membrane"/>
</dbReference>
<dbReference type="Proteomes" id="UP001589776">
    <property type="component" value="Unassembled WGS sequence"/>
</dbReference>